<dbReference type="Gene3D" id="2.60.40.10">
    <property type="entry name" value="Immunoglobulins"/>
    <property type="match status" value="2"/>
</dbReference>
<dbReference type="AlphaFoldDB" id="A0A1Y3B7K4"/>
<gene>
    <name evidence="2" type="ORF">BLA29_013380</name>
</gene>
<dbReference type="InterPro" id="IPR013783">
    <property type="entry name" value="Ig-like_fold"/>
</dbReference>
<dbReference type="InterPro" id="IPR014756">
    <property type="entry name" value="Ig_E-set"/>
</dbReference>
<dbReference type="CDD" id="cd00603">
    <property type="entry name" value="IPT_PCSR"/>
    <property type="match status" value="1"/>
</dbReference>
<dbReference type="OrthoDB" id="6417648at2759"/>
<feature type="domain" description="IPT/TIG" evidence="1">
    <location>
        <begin position="99"/>
        <end position="139"/>
    </location>
</feature>
<name>A0A1Y3B7K4_EURMA</name>
<dbReference type="Proteomes" id="UP000194236">
    <property type="component" value="Unassembled WGS sequence"/>
</dbReference>
<dbReference type="InterPro" id="IPR002909">
    <property type="entry name" value="IPT_dom"/>
</dbReference>
<protein>
    <recommendedName>
        <fullName evidence="1">IPT/TIG domain-containing protein</fullName>
    </recommendedName>
</protein>
<organism evidence="2 3">
    <name type="scientific">Euroglyphus maynei</name>
    <name type="common">Mayne's house dust mite</name>
    <dbReference type="NCBI Taxonomy" id="6958"/>
    <lineage>
        <taxon>Eukaryota</taxon>
        <taxon>Metazoa</taxon>
        <taxon>Ecdysozoa</taxon>
        <taxon>Arthropoda</taxon>
        <taxon>Chelicerata</taxon>
        <taxon>Arachnida</taxon>
        <taxon>Acari</taxon>
        <taxon>Acariformes</taxon>
        <taxon>Sarcoptiformes</taxon>
        <taxon>Astigmata</taxon>
        <taxon>Psoroptidia</taxon>
        <taxon>Analgoidea</taxon>
        <taxon>Pyroglyphidae</taxon>
        <taxon>Pyroglyphinae</taxon>
        <taxon>Euroglyphus</taxon>
    </lineage>
</organism>
<dbReference type="SUPFAM" id="SSF81296">
    <property type="entry name" value="E set domains"/>
    <property type="match status" value="1"/>
</dbReference>
<keyword evidence="3" id="KW-1185">Reference proteome</keyword>
<feature type="non-terminal residue" evidence="2">
    <location>
        <position position="1"/>
    </location>
</feature>
<evidence type="ECO:0000313" key="2">
    <source>
        <dbReference type="EMBL" id="OTF76822.1"/>
    </source>
</evidence>
<reference evidence="2 3" key="1">
    <citation type="submission" date="2017-03" db="EMBL/GenBank/DDBJ databases">
        <title>Genome Survey of Euroglyphus maynei.</title>
        <authorList>
            <person name="Arlian L.G."/>
            <person name="Morgan M.S."/>
            <person name="Rider S.D."/>
        </authorList>
    </citation>
    <scope>NUCLEOTIDE SEQUENCE [LARGE SCALE GENOMIC DNA]</scope>
    <source>
        <strain evidence="2">Arlian Lab</strain>
        <tissue evidence="2">Whole body</tissue>
    </source>
</reference>
<feature type="domain" description="IPT/TIG" evidence="1">
    <location>
        <begin position="2"/>
        <end position="54"/>
    </location>
</feature>
<accession>A0A1Y3B7K4</accession>
<dbReference type="EMBL" id="MUJZ01035581">
    <property type="protein sequence ID" value="OTF76822.1"/>
    <property type="molecule type" value="Genomic_DNA"/>
</dbReference>
<evidence type="ECO:0000259" key="1">
    <source>
        <dbReference type="Pfam" id="PF01833"/>
    </source>
</evidence>
<dbReference type="Pfam" id="PF01833">
    <property type="entry name" value="TIG"/>
    <property type="match status" value="2"/>
</dbReference>
<comment type="caution">
    <text evidence="2">The sequence shown here is derived from an EMBL/GenBank/DDBJ whole genome shotgun (WGS) entry which is preliminary data.</text>
</comment>
<evidence type="ECO:0000313" key="3">
    <source>
        <dbReference type="Proteomes" id="UP000194236"/>
    </source>
</evidence>
<proteinExistence type="predicted"/>
<sequence>EGPIQGGSELKFYGSNFGESRSTPNSKLVILIDKIPCNVIERNDTFVRCQIVKTDSNYEHDAEISFYAKDKIDIAKRKFMIDGRIKLDKPFRFLSPITCGIHPTYGPFAGGTQILLFGKYLNIGTNASLQLGDQPCKIVSEL</sequence>